<evidence type="ECO:0000313" key="4">
    <source>
        <dbReference type="Proteomes" id="UP000011058"/>
    </source>
</evidence>
<proteinExistence type="predicted"/>
<keyword evidence="2" id="KW-1133">Transmembrane helix</keyword>
<evidence type="ECO:0000313" key="3">
    <source>
        <dbReference type="EMBL" id="CCG99936.1"/>
    </source>
</evidence>
<keyword evidence="1" id="KW-0175">Coiled coil</keyword>
<evidence type="ECO:0000256" key="2">
    <source>
        <dbReference type="SAM" id="Phobius"/>
    </source>
</evidence>
<keyword evidence="4" id="KW-1185">Reference proteome</keyword>
<dbReference type="AlphaFoldDB" id="I0K733"/>
<evidence type="ECO:0000256" key="1">
    <source>
        <dbReference type="SAM" id="Coils"/>
    </source>
</evidence>
<organism evidence="3 4">
    <name type="scientific">Fibrella aestuarina BUZ 2</name>
    <dbReference type="NCBI Taxonomy" id="1166018"/>
    <lineage>
        <taxon>Bacteria</taxon>
        <taxon>Pseudomonadati</taxon>
        <taxon>Bacteroidota</taxon>
        <taxon>Cytophagia</taxon>
        <taxon>Cytophagales</taxon>
        <taxon>Spirosomataceae</taxon>
        <taxon>Fibrella</taxon>
    </lineage>
</organism>
<feature type="transmembrane region" description="Helical" evidence="2">
    <location>
        <begin position="12"/>
        <end position="34"/>
    </location>
</feature>
<accession>I0K733</accession>
<dbReference type="EMBL" id="HE796683">
    <property type="protein sequence ID" value="CCG99936.1"/>
    <property type="molecule type" value="Genomic_DNA"/>
</dbReference>
<feature type="coiled-coil region" evidence="1">
    <location>
        <begin position="147"/>
        <end position="181"/>
    </location>
</feature>
<protein>
    <submittedName>
        <fullName evidence="3">Uncharacterized protein</fullName>
    </submittedName>
</protein>
<dbReference type="eggNOG" id="ENOG5032RBR">
    <property type="taxonomic scope" value="Bacteria"/>
</dbReference>
<keyword evidence="2" id="KW-0812">Transmembrane</keyword>
<dbReference type="OrthoDB" id="949987at2"/>
<reference evidence="3 4" key="1">
    <citation type="journal article" date="2012" name="J. Bacteriol.">
        <title>Genome Sequence of Fibrella aestuarina BUZ 2T, a Filamentous Marine Bacterium.</title>
        <authorList>
            <person name="Filippini M."/>
            <person name="Qi W."/>
            <person name="Blom J."/>
            <person name="Goesmann A."/>
            <person name="Smits T.H."/>
            <person name="Bagheri H.C."/>
        </authorList>
    </citation>
    <scope>NUCLEOTIDE SEQUENCE [LARGE SCALE GENOMIC DNA]</scope>
    <source>
        <strain evidence="4">BUZ 2T</strain>
    </source>
</reference>
<name>I0K733_9BACT</name>
<sequence length="281" mass="31411">MEAINSAERSASIFNFALVYLLITAVPVGITYIMTKKAGSTSANAKAVVEQRDLAEEMKACQTFVKKMEEIDKTRPEETASSETWNAWINDADRQNNQFKNRVDQFQKNARFSGARLAMRDMACSYLYRVFNERRNYLAKRTQLLNFKDDTAEIQDLKGKVQGLEGEKTNLNTQNAMLQAQLAQMAATVGKSGGGGGGSGGGGGGGELDALKAELEYCEASSAKDKADLLEKYNDKTKRRELYTEARQDMMRIRQNPKASFAIRKQIRQDLDEIDRAMARL</sequence>
<dbReference type="Proteomes" id="UP000011058">
    <property type="component" value="Chromosome"/>
</dbReference>
<keyword evidence="2" id="KW-0472">Membrane</keyword>
<dbReference type="HOGENOM" id="CLU_989535_0_0_10"/>
<dbReference type="KEGG" id="fae:FAES_1927"/>
<gene>
    <name evidence="3" type="ORF">FAES_1927</name>
</gene>
<dbReference type="RefSeq" id="WP_015331035.1">
    <property type="nucleotide sequence ID" value="NC_020054.1"/>
</dbReference>